<reference evidence="9" key="1">
    <citation type="submission" date="2022-01" db="EMBL/GenBank/DDBJ databases">
        <authorList>
            <person name="King R."/>
        </authorList>
    </citation>
    <scope>NUCLEOTIDE SEQUENCE</scope>
</reference>
<name>A0A9N9N2C7_9CUCU</name>
<dbReference type="Proteomes" id="UP001152799">
    <property type="component" value="Chromosome 9"/>
</dbReference>
<protein>
    <recommendedName>
        <fullName evidence="11">Rab GTPase-binding effector protein 1</fullName>
    </recommendedName>
</protein>
<feature type="coiled-coil region" evidence="5">
    <location>
        <begin position="363"/>
        <end position="397"/>
    </location>
</feature>
<feature type="coiled-coil region" evidence="5">
    <location>
        <begin position="271"/>
        <end position="337"/>
    </location>
</feature>
<feature type="compositionally biased region" description="Basic and acidic residues" evidence="6">
    <location>
        <begin position="1"/>
        <end position="16"/>
    </location>
</feature>
<dbReference type="InterPro" id="IPR013083">
    <property type="entry name" value="Znf_RING/FYVE/PHD"/>
</dbReference>
<dbReference type="Gene3D" id="3.30.40.10">
    <property type="entry name" value="Zinc/RING finger domain, C3HC4 (zinc finger)"/>
    <property type="match status" value="1"/>
</dbReference>
<dbReference type="InterPro" id="IPR017455">
    <property type="entry name" value="Znf_FYVE-rel"/>
</dbReference>
<evidence type="ECO:0000313" key="10">
    <source>
        <dbReference type="Proteomes" id="UP001152799"/>
    </source>
</evidence>
<evidence type="ECO:0000259" key="7">
    <source>
        <dbReference type="PROSITE" id="PS50089"/>
    </source>
</evidence>
<dbReference type="InterPro" id="IPR003914">
    <property type="entry name" value="Rabaptin"/>
</dbReference>
<feature type="domain" description="RING-type" evidence="7">
    <location>
        <begin position="570"/>
        <end position="618"/>
    </location>
</feature>
<evidence type="ECO:0000256" key="1">
    <source>
        <dbReference type="ARBA" id="ARBA00022723"/>
    </source>
</evidence>
<evidence type="ECO:0000256" key="2">
    <source>
        <dbReference type="ARBA" id="ARBA00022771"/>
    </source>
</evidence>
<gene>
    <name evidence="9" type="ORF">CEUTPL_LOCUS13918</name>
</gene>
<keyword evidence="1" id="KW-0479">Metal-binding</keyword>
<dbReference type="Pfam" id="PF01363">
    <property type="entry name" value="FYVE"/>
    <property type="match status" value="1"/>
</dbReference>
<feature type="coiled-coil region" evidence="5">
    <location>
        <begin position="50"/>
        <end position="151"/>
    </location>
</feature>
<feature type="domain" description="FYVE-type" evidence="8">
    <location>
        <begin position="564"/>
        <end position="622"/>
    </location>
</feature>
<dbReference type="Gene3D" id="1.20.5.730">
    <property type="entry name" value="Single helix bin"/>
    <property type="match status" value="1"/>
</dbReference>
<sequence>MDSAEELKQNGKDAPERLGSLEVTTKKMTEEFNSQRAKMKELFLQKEAELSRKTEENALLLEQVIKLRNELDDVKSQLVVDSMRESDFEDEKRKAEEEIASLQRLIHETVEESSSSRSLYDQDLHKLQSYIQYLQRENEHLKLQNSQFQEQATSQEHSLAPSVVINALTKGLAKKLDAFGGSQDDKSEKSQEDVELLRSLVDPLEDQIKALKEKLRSTDEQLQKCMECRHLVNEPNRSVNQTPEKVNLQNTTATNTSFEIAKNENLTCDMCSNYEAQLVKEQQTVADLNAKLQSAEKAADRHKEELLKEIGFRKEMEEKWNEKREEHKQQVAILTRTTDCTEQDLRELRQFLNQTSLEMKKELGSLTNEREMIYRELEKLQNENEKLVGKYTIHSQQLQSEAINLPDTVEELQELLLKNHQDLIIAKVGKEAAEEKVNDLQSDIMLLKSQIDHDQQERKAVEESLDIEIKQLRKYIEKLEKEKKLYLAKNADVIEKEERINELENLIKKLESQIQELRSRVHSLQEELETSETVQRDFVKLSQSLQIQLEKIREADHQVRWQYEEDVQDCTSCHTPFSNSKRKQHCKHCGQVFCPNCLSKIVKSGPNSRPSKVCDVCHTLLVKSSAPYFSKEPPMT</sequence>
<dbReference type="PANTHER" id="PTHR31179">
    <property type="entry name" value="RAB GTPASE-BINDING EFFECTOR PROTEIN"/>
    <property type="match status" value="1"/>
</dbReference>
<dbReference type="GO" id="GO:0006897">
    <property type="term" value="P:endocytosis"/>
    <property type="evidence" value="ECO:0007669"/>
    <property type="project" value="InterPro"/>
</dbReference>
<evidence type="ECO:0000256" key="5">
    <source>
        <dbReference type="SAM" id="Coils"/>
    </source>
</evidence>
<dbReference type="OrthoDB" id="79940at2759"/>
<keyword evidence="10" id="KW-1185">Reference proteome</keyword>
<evidence type="ECO:0000259" key="8">
    <source>
        <dbReference type="PROSITE" id="PS50178"/>
    </source>
</evidence>
<feature type="region of interest" description="Disordered" evidence="6">
    <location>
        <begin position="1"/>
        <end position="25"/>
    </location>
</feature>
<dbReference type="AlphaFoldDB" id="A0A9N9N2C7"/>
<dbReference type="PANTHER" id="PTHR31179:SF7">
    <property type="entry name" value="FYVE-TYPE DOMAIN-CONTAINING PROTEIN"/>
    <property type="match status" value="1"/>
</dbReference>
<dbReference type="InterPro" id="IPR011011">
    <property type="entry name" value="Znf_FYVE_PHD"/>
</dbReference>
<evidence type="ECO:0000256" key="6">
    <source>
        <dbReference type="SAM" id="MobiDB-lite"/>
    </source>
</evidence>
<dbReference type="GO" id="GO:0005096">
    <property type="term" value="F:GTPase activator activity"/>
    <property type="evidence" value="ECO:0007669"/>
    <property type="project" value="InterPro"/>
</dbReference>
<keyword evidence="2 4" id="KW-0863">Zinc-finger</keyword>
<dbReference type="PROSITE" id="PS50089">
    <property type="entry name" value="ZF_RING_2"/>
    <property type="match status" value="1"/>
</dbReference>
<dbReference type="Pfam" id="PF09311">
    <property type="entry name" value="Rab5-bind"/>
    <property type="match status" value="1"/>
</dbReference>
<dbReference type="InterPro" id="IPR000306">
    <property type="entry name" value="Znf_FYVE"/>
</dbReference>
<evidence type="ECO:0000256" key="3">
    <source>
        <dbReference type="ARBA" id="ARBA00022833"/>
    </source>
</evidence>
<dbReference type="InterPro" id="IPR001841">
    <property type="entry name" value="Znf_RING"/>
</dbReference>
<evidence type="ECO:0000313" key="9">
    <source>
        <dbReference type="EMBL" id="CAG9773528.1"/>
    </source>
</evidence>
<dbReference type="GO" id="GO:0008270">
    <property type="term" value="F:zinc ion binding"/>
    <property type="evidence" value="ECO:0007669"/>
    <property type="project" value="UniProtKB-KW"/>
</dbReference>
<keyword evidence="3" id="KW-0862">Zinc</keyword>
<dbReference type="FunFam" id="1.20.5.730:FF:000005">
    <property type="entry name" value="RABaptiN (Rab effector)"/>
    <property type="match status" value="1"/>
</dbReference>
<proteinExistence type="predicted"/>
<dbReference type="EMBL" id="OU892285">
    <property type="protein sequence ID" value="CAG9773528.1"/>
    <property type="molecule type" value="Genomic_DNA"/>
</dbReference>
<dbReference type="SMART" id="SM00064">
    <property type="entry name" value="FYVE"/>
    <property type="match status" value="1"/>
</dbReference>
<dbReference type="SUPFAM" id="SSF57903">
    <property type="entry name" value="FYVE/PHD zinc finger"/>
    <property type="match status" value="1"/>
</dbReference>
<feature type="coiled-coil region" evidence="5">
    <location>
        <begin position="430"/>
        <end position="534"/>
    </location>
</feature>
<accession>A0A9N9N2C7</accession>
<evidence type="ECO:0008006" key="11">
    <source>
        <dbReference type="Google" id="ProtNLM"/>
    </source>
</evidence>
<organism evidence="9 10">
    <name type="scientific">Ceutorhynchus assimilis</name>
    <name type="common">cabbage seed weevil</name>
    <dbReference type="NCBI Taxonomy" id="467358"/>
    <lineage>
        <taxon>Eukaryota</taxon>
        <taxon>Metazoa</taxon>
        <taxon>Ecdysozoa</taxon>
        <taxon>Arthropoda</taxon>
        <taxon>Hexapoda</taxon>
        <taxon>Insecta</taxon>
        <taxon>Pterygota</taxon>
        <taxon>Neoptera</taxon>
        <taxon>Endopterygota</taxon>
        <taxon>Coleoptera</taxon>
        <taxon>Polyphaga</taxon>
        <taxon>Cucujiformia</taxon>
        <taxon>Curculionidae</taxon>
        <taxon>Ceutorhynchinae</taxon>
        <taxon>Ceutorhynchus</taxon>
    </lineage>
</organism>
<dbReference type="CDD" id="cd15739">
    <property type="entry name" value="FYVE_RABE_unchar"/>
    <property type="match status" value="1"/>
</dbReference>
<dbReference type="PROSITE" id="PS50178">
    <property type="entry name" value="ZF_FYVE"/>
    <property type="match status" value="1"/>
</dbReference>
<keyword evidence="5" id="KW-0175">Coiled coil</keyword>
<evidence type="ECO:0000256" key="4">
    <source>
        <dbReference type="PROSITE-ProRule" id="PRU00175"/>
    </source>
</evidence>
<feature type="coiled-coil region" evidence="5">
    <location>
        <begin position="194"/>
        <end position="221"/>
    </location>
</feature>
<dbReference type="InterPro" id="IPR015390">
    <property type="entry name" value="Rabaptin_Rab5-bd_dom"/>
</dbReference>